<keyword evidence="9" id="KW-1185">Reference proteome</keyword>
<protein>
    <submittedName>
        <fullName evidence="8">Phosphoribosylformylglycinamidine synthase subunit PurQ</fullName>
    </submittedName>
</protein>
<keyword evidence="4" id="KW-0658">Purine biosynthesis</keyword>
<keyword evidence="1" id="KW-0963">Cytoplasm</keyword>
<dbReference type="PROSITE" id="PS51273">
    <property type="entry name" value="GATASE_TYPE_1"/>
    <property type="match status" value="1"/>
</dbReference>
<dbReference type="Proteomes" id="UP001501461">
    <property type="component" value="Unassembled WGS sequence"/>
</dbReference>
<accession>A0ABP5FUD8</accession>
<reference evidence="9" key="1">
    <citation type="journal article" date="2019" name="Int. J. Syst. Evol. Microbiol.">
        <title>The Global Catalogue of Microorganisms (GCM) 10K type strain sequencing project: providing services to taxonomists for standard genome sequencing and annotation.</title>
        <authorList>
            <consortium name="The Broad Institute Genomics Platform"/>
            <consortium name="The Broad Institute Genome Sequencing Center for Infectious Disease"/>
            <person name="Wu L."/>
            <person name="Ma J."/>
        </authorList>
    </citation>
    <scope>NUCLEOTIDE SEQUENCE [LARGE SCALE GENOMIC DNA]</scope>
    <source>
        <strain evidence="9">JCM 13595</strain>
    </source>
</reference>
<evidence type="ECO:0000256" key="7">
    <source>
        <dbReference type="ARBA" id="ARBA00022962"/>
    </source>
</evidence>
<evidence type="ECO:0000256" key="3">
    <source>
        <dbReference type="ARBA" id="ARBA00022741"/>
    </source>
</evidence>
<proteinExistence type="predicted"/>
<dbReference type="PANTHER" id="PTHR47552:SF1">
    <property type="entry name" value="PHOSPHORIBOSYLFORMYLGLYCINAMIDINE SYNTHASE SUBUNIT PURQ"/>
    <property type="match status" value="1"/>
</dbReference>
<evidence type="ECO:0000256" key="4">
    <source>
        <dbReference type="ARBA" id="ARBA00022755"/>
    </source>
</evidence>
<dbReference type="Pfam" id="PF13507">
    <property type="entry name" value="GATase_5"/>
    <property type="match status" value="1"/>
</dbReference>
<keyword evidence="6" id="KW-0067">ATP-binding</keyword>
<evidence type="ECO:0000313" key="9">
    <source>
        <dbReference type="Proteomes" id="UP001501461"/>
    </source>
</evidence>
<dbReference type="EMBL" id="BAAAMN010000016">
    <property type="protein sequence ID" value="GAA2031884.1"/>
    <property type="molecule type" value="Genomic_DNA"/>
</dbReference>
<dbReference type="PANTHER" id="PTHR47552">
    <property type="entry name" value="PHOSPHORIBOSYLFORMYLGLYCINAMIDINE SYNTHASE SUBUNIT PURQ"/>
    <property type="match status" value="1"/>
</dbReference>
<dbReference type="Gene3D" id="3.40.50.880">
    <property type="match status" value="1"/>
</dbReference>
<evidence type="ECO:0000256" key="6">
    <source>
        <dbReference type="ARBA" id="ARBA00022840"/>
    </source>
</evidence>
<dbReference type="InterPro" id="IPR029062">
    <property type="entry name" value="Class_I_gatase-like"/>
</dbReference>
<evidence type="ECO:0000256" key="1">
    <source>
        <dbReference type="ARBA" id="ARBA00022490"/>
    </source>
</evidence>
<dbReference type="RefSeq" id="WP_343956523.1">
    <property type="nucleotide sequence ID" value="NZ_BAAAMN010000016.1"/>
</dbReference>
<keyword evidence="3" id="KW-0547">Nucleotide-binding</keyword>
<name>A0ABP5FUD8_9MICC</name>
<keyword evidence="2" id="KW-0436">Ligase</keyword>
<evidence type="ECO:0000313" key="8">
    <source>
        <dbReference type="EMBL" id="GAA2031884.1"/>
    </source>
</evidence>
<keyword evidence="5" id="KW-0378">Hydrolase</keyword>
<gene>
    <name evidence="8" type="primary">purQ</name>
    <name evidence="8" type="ORF">GCM10009720_10170</name>
</gene>
<comment type="caution">
    <text evidence="8">The sequence shown here is derived from an EMBL/GenBank/DDBJ whole genome shotgun (WGS) entry which is preliminary data.</text>
</comment>
<dbReference type="SUPFAM" id="SSF52317">
    <property type="entry name" value="Class I glutamine amidotransferase-like"/>
    <property type="match status" value="1"/>
</dbReference>
<dbReference type="SMART" id="SM01211">
    <property type="entry name" value="GATase_5"/>
    <property type="match status" value="1"/>
</dbReference>
<dbReference type="InterPro" id="IPR010075">
    <property type="entry name" value="PRibForGlyAmidine_synth_PurQ"/>
</dbReference>
<keyword evidence="7" id="KW-0315">Glutamine amidotransferase</keyword>
<evidence type="ECO:0000256" key="2">
    <source>
        <dbReference type="ARBA" id="ARBA00022598"/>
    </source>
</evidence>
<sequence>MSTPKIGVVMFDAATDAPSVLRAVELAGGTPVQLHPKTTVAPDVADLKVVLLPGGFSYGDYLRAGALAATQPIMRVLADAVKAEELTLIGLGNGFQVLTEADLLPGAVIANNSPGYSHTEIDFVIENNTTAISSFYDTGEHIRLVQKGAYNHYVVTEEELEALESGGNVIVRANNSTAGSAHNIAGISSDDGSVLGLLASPEYAIEEGFGTDHPDGPRLGVDGQGLFVSVVRTAGAVNNGEGVVSE</sequence>
<evidence type="ECO:0000256" key="5">
    <source>
        <dbReference type="ARBA" id="ARBA00022801"/>
    </source>
</evidence>
<organism evidence="8 9">
    <name type="scientific">Yaniella flava</name>
    <dbReference type="NCBI Taxonomy" id="287930"/>
    <lineage>
        <taxon>Bacteria</taxon>
        <taxon>Bacillati</taxon>
        <taxon>Actinomycetota</taxon>
        <taxon>Actinomycetes</taxon>
        <taxon>Micrococcales</taxon>
        <taxon>Micrococcaceae</taxon>
        <taxon>Yaniella</taxon>
    </lineage>
</organism>